<dbReference type="AlphaFoldDB" id="A0A8S2YBG2"/>
<proteinExistence type="predicted"/>
<reference evidence="1" key="1">
    <citation type="submission" date="2021-02" db="EMBL/GenBank/DDBJ databases">
        <authorList>
            <person name="Nowell W R."/>
        </authorList>
    </citation>
    <scope>NUCLEOTIDE SEQUENCE</scope>
</reference>
<protein>
    <submittedName>
        <fullName evidence="1">Uncharacterized protein</fullName>
    </submittedName>
</protein>
<evidence type="ECO:0000313" key="1">
    <source>
        <dbReference type="EMBL" id="CAF4551881.1"/>
    </source>
</evidence>
<organism evidence="1 2">
    <name type="scientific">Didymodactylos carnosus</name>
    <dbReference type="NCBI Taxonomy" id="1234261"/>
    <lineage>
        <taxon>Eukaryota</taxon>
        <taxon>Metazoa</taxon>
        <taxon>Spiralia</taxon>
        <taxon>Gnathifera</taxon>
        <taxon>Rotifera</taxon>
        <taxon>Eurotatoria</taxon>
        <taxon>Bdelloidea</taxon>
        <taxon>Philodinida</taxon>
        <taxon>Philodinidae</taxon>
        <taxon>Didymodactylos</taxon>
    </lineage>
</organism>
<dbReference type="EMBL" id="CAJOBC010116039">
    <property type="protein sequence ID" value="CAF4551881.1"/>
    <property type="molecule type" value="Genomic_DNA"/>
</dbReference>
<accession>A0A8S2YBG2</accession>
<dbReference type="OrthoDB" id="10516002at2759"/>
<evidence type="ECO:0000313" key="2">
    <source>
        <dbReference type="Proteomes" id="UP000681722"/>
    </source>
</evidence>
<dbReference type="Proteomes" id="UP000681722">
    <property type="component" value="Unassembled WGS sequence"/>
</dbReference>
<name>A0A8S2YBG2_9BILA</name>
<comment type="caution">
    <text evidence="1">The sequence shown here is derived from an EMBL/GenBank/DDBJ whole genome shotgun (WGS) entry which is preliminary data.</text>
</comment>
<gene>
    <name evidence="1" type="ORF">SRO942_LOCUS47017</name>
</gene>
<sequence length="72" mass="8363">MLIMGTVLNKIKIQMNTNEYDETIQQLAVQITYINENQKSYTNHQTSLEQLLSKQTEALNKAFDIFLNPTNE</sequence>